<dbReference type="Proteomes" id="UP000554235">
    <property type="component" value="Unassembled WGS sequence"/>
</dbReference>
<dbReference type="AlphaFoldDB" id="A0A8H4PCF2"/>
<dbReference type="OrthoDB" id="5100009at2759"/>
<proteinExistence type="predicted"/>
<evidence type="ECO:0000256" key="1">
    <source>
        <dbReference type="SAM" id="MobiDB-lite"/>
    </source>
</evidence>
<evidence type="ECO:0000313" key="3">
    <source>
        <dbReference type="Proteomes" id="UP000554235"/>
    </source>
</evidence>
<protein>
    <recommendedName>
        <fullName evidence="4">SNF2 N-terminal domain-containing protein</fullName>
    </recommendedName>
</protein>
<accession>A0A8H4PCF2</accession>
<dbReference type="EMBL" id="JAADYS010000998">
    <property type="protein sequence ID" value="KAF4465678.1"/>
    <property type="molecule type" value="Genomic_DNA"/>
</dbReference>
<gene>
    <name evidence="2" type="ORF">FALBO_7474</name>
</gene>
<organism evidence="2 3">
    <name type="scientific">Fusarium albosuccineum</name>
    <dbReference type="NCBI Taxonomy" id="1237068"/>
    <lineage>
        <taxon>Eukaryota</taxon>
        <taxon>Fungi</taxon>
        <taxon>Dikarya</taxon>
        <taxon>Ascomycota</taxon>
        <taxon>Pezizomycotina</taxon>
        <taxon>Sordariomycetes</taxon>
        <taxon>Hypocreomycetidae</taxon>
        <taxon>Hypocreales</taxon>
        <taxon>Nectriaceae</taxon>
        <taxon>Fusarium</taxon>
        <taxon>Fusarium decemcellulare species complex</taxon>
    </lineage>
</organism>
<sequence>MEPLQDGAAASRSDAEESDAASEEASSHPLSGQEAGTSGALRDPECITLSDDSDIGAEEATDDIIEVQSEVSTDAVTKQGLMGQLLQVNSLPVEDLPAFSRLFCLDEATIAVDTEKQLCGTSKPLRLPQLAFLFRVIMGVRREPSVHGHYLADDVGGGKTIAMFALFVVTRYAQLMKDHITSHPHLHLSESHVDGSARCPLGDSFGIQCLCEQDNPLTEYQQQTARGFDLQIVPKSLEGGWCREFKAYVQTFIEERDHPLDGCTLLHGYTIGEGNVLVPIHPASPRRGIEHLRTQVTLKLDNSVYATMNRQEPLVDFDHFLGKVIQPLDEIPFAHTNTSCSLGKAMVVIATREKLSRD</sequence>
<evidence type="ECO:0000313" key="2">
    <source>
        <dbReference type="EMBL" id="KAF4465678.1"/>
    </source>
</evidence>
<comment type="caution">
    <text evidence="2">The sequence shown here is derived from an EMBL/GenBank/DDBJ whole genome shotgun (WGS) entry which is preliminary data.</text>
</comment>
<reference evidence="2 3" key="1">
    <citation type="submission" date="2020-01" db="EMBL/GenBank/DDBJ databases">
        <title>Identification and distribution of gene clusters putatively required for synthesis of sphingolipid metabolism inhibitors in phylogenetically diverse species of the filamentous fungus Fusarium.</title>
        <authorList>
            <person name="Kim H.-S."/>
            <person name="Busman M."/>
            <person name="Brown D.W."/>
            <person name="Divon H."/>
            <person name="Uhlig S."/>
            <person name="Proctor R.H."/>
        </authorList>
    </citation>
    <scope>NUCLEOTIDE SEQUENCE [LARGE SCALE GENOMIC DNA]</scope>
    <source>
        <strain evidence="2 3">NRRL 20459</strain>
    </source>
</reference>
<name>A0A8H4PCF2_9HYPO</name>
<evidence type="ECO:0008006" key="4">
    <source>
        <dbReference type="Google" id="ProtNLM"/>
    </source>
</evidence>
<feature type="region of interest" description="Disordered" evidence="1">
    <location>
        <begin position="1"/>
        <end position="54"/>
    </location>
</feature>
<keyword evidence="3" id="KW-1185">Reference proteome</keyword>